<dbReference type="STRING" id="996166.SAMN05192554_11649"/>
<keyword evidence="2" id="KW-0812">Transmembrane</keyword>
<accession>A0A1G9YUX5</accession>
<gene>
    <name evidence="4" type="ORF">SAMN05192554_11649</name>
</gene>
<dbReference type="InterPro" id="IPR055713">
    <property type="entry name" value="DUF7289"/>
</dbReference>
<feature type="transmembrane region" description="Helical" evidence="2">
    <location>
        <begin position="35"/>
        <end position="60"/>
    </location>
</feature>
<feature type="region of interest" description="Disordered" evidence="1">
    <location>
        <begin position="1"/>
        <end position="28"/>
    </location>
</feature>
<keyword evidence="2" id="KW-0472">Membrane</keyword>
<protein>
    <recommendedName>
        <fullName evidence="3">DUF7305 domain-containing protein</fullName>
    </recommendedName>
</protein>
<dbReference type="Pfam" id="PF23981">
    <property type="entry name" value="DUF7305"/>
    <property type="match status" value="1"/>
</dbReference>
<keyword evidence="2" id="KW-1133">Transmembrane helix</keyword>
<evidence type="ECO:0000313" key="4">
    <source>
        <dbReference type="EMBL" id="SDN12959.1"/>
    </source>
</evidence>
<reference evidence="4 5" key="1">
    <citation type="submission" date="2016-10" db="EMBL/GenBank/DDBJ databases">
        <authorList>
            <person name="de Groot N.N."/>
        </authorList>
    </citation>
    <scope>NUCLEOTIDE SEQUENCE [LARGE SCALE GENOMIC DNA]</scope>
    <source>
        <strain evidence="5">EB21,IBRC-M 10013,KCTC 4048</strain>
    </source>
</reference>
<organism evidence="4 5">
    <name type="scientific">Haloarchaeobius iranensis</name>
    <dbReference type="NCBI Taxonomy" id="996166"/>
    <lineage>
        <taxon>Archaea</taxon>
        <taxon>Methanobacteriati</taxon>
        <taxon>Methanobacteriota</taxon>
        <taxon>Stenosarchaea group</taxon>
        <taxon>Halobacteria</taxon>
        <taxon>Halobacteriales</taxon>
        <taxon>Halorubellaceae</taxon>
        <taxon>Haloarchaeobius</taxon>
    </lineage>
</organism>
<dbReference type="Pfam" id="PF23960">
    <property type="entry name" value="DUF7289"/>
    <property type="match status" value="1"/>
</dbReference>
<evidence type="ECO:0000256" key="2">
    <source>
        <dbReference type="SAM" id="Phobius"/>
    </source>
</evidence>
<proteinExistence type="predicted"/>
<dbReference type="Proteomes" id="UP000199370">
    <property type="component" value="Unassembled WGS sequence"/>
</dbReference>
<evidence type="ECO:0000313" key="5">
    <source>
        <dbReference type="Proteomes" id="UP000199370"/>
    </source>
</evidence>
<evidence type="ECO:0000256" key="1">
    <source>
        <dbReference type="SAM" id="MobiDB-lite"/>
    </source>
</evidence>
<name>A0A1G9YUX5_9EURY</name>
<dbReference type="EMBL" id="FNIA01000016">
    <property type="protein sequence ID" value="SDN12959.1"/>
    <property type="molecule type" value="Genomic_DNA"/>
</dbReference>
<feature type="compositionally biased region" description="Basic and acidic residues" evidence="1">
    <location>
        <begin position="10"/>
        <end position="25"/>
    </location>
</feature>
<feature type="domain" description="DUF7305" evidence="3">
    <location>
        <begin position="300"/>
        <end position="507"/>
    </location>
</feature>
<dbReference type="InterPro" id="IPR055729">
    <property type="entry name" value="DUF7305"/>
</dbReference>
<sequence length="563" mass="59355">MRRAPWEGGASKHRERQDVSGDRTSEATGRGQSSVLAVALLIGFVVLGMLSVALVGSVTLDRAEDNAQNQRVELAFVEFSQSVTSVAFGQGTTERVAFDIRANDAAVRHDETGSIRVYTDEALIANRTIGSVEYTREDDTLAYQAGGVWRGTGADATMVSPPPFDYDDGSLNAWIPIVTGERTLTSSAIDLRRNGSGVALDRQSVVQGQLVTVEIQSKYYGGWADYLRQQTSDASITVDHANETVVMRLGEPAIDSTFSQGVFATSGDIQFDGGNSEIDGNVSAAGNVSDHSRVTGNVTEGATNDLRIIDDVIEKKVRDAENDSTTPIMHPEYGGAFLSGGATYYDDDGFVLESGEDLTVDLSAGNVTMIVDGNISLQGGDIEVVNGGGSRAFRIYSTGNFGMGNSEAGVDGESQYFQVYGTSEMQIAITGGSKADLYGTIYAPRNEAVLEDSEPNAAAEPFGTGSKCEGWDTCVVAGNSEVSGAIIAGPTIVGQSTDIEYDQDLVDIQPSLQLDHGLYPPPITYLHLSVYDITVSQAGSNSSIAAPPAAVSPVAAEPLARAA</sequence>
<dbReference type="AlphaFoldDB" id="A0A1G9YUX5"/>
<keyword evidence="5" id="KW-1185">Reference proteome</keyword>
<evidence type="ECO:0000259" key="3">
    <source>
        <dbReference type="Pfam" id="PF23981"/>
    </source>
</evidence>